<feature type="transmembrane region" description="Helical" evidence="1">
    <location>
        <begin position="12"/>
        <end position="31"/>
    </location>
</feature>
<keyword evidence="1" id="KW-1133">Transmembrane helix</keyword>
<accession>A0ABV0EMN0</accession>
<proteinExistence type="predicted"/>
<evidence type="ECO:0000313" key="3">
    <source>
        <dbReference type="Proteomes" id="UP000664357"/>
    </source>
</evidence>
<dbReference type="RefSeq" id="WP_207702125.1">
    <property type="nucleotide sequence ID" value="NZ_JAFREL020000001.1"/>
</dbReference>
<keyword evidence="3" id="KW-1185">Reference proteome</keyword>
<keyword evidence="1" id="KW-0812">Transmembrane</keyword>
<gene>
    <name evidence="2" type="ORF">JZO67_001762</name>
</gene>
<keyword evidence="1" id="KW-0472">Membrane</keyword>
<evidence type="ECO:0000256" key="1">
    <source>
        <dbReference type="SAM" id="Phobius"/>
    </source>
</evidence>
<sequence length="168" mass="19259">MIELIKKNRYKAAIVLSLSIVFFSLVVSLTYSKFHATSEIGASTRVGFFLGDRFESVPVNLNLAPDEYDEIAIDITDRDGVKQIETAMRYTIQLESYGSLPVDYELYKEGEKLDFQNNKIEGTMNLGSQQPQVHSYSLRIFWPKEERNAVNENNLEAIRLNLRAEQID</sequence>
<evidence type="ECO:0000313" key="2">
    <source>
        <dbReference type="EMBL" id="MEO1769811.1"/>
    </source>
</evidence>
<dbReference type="Proteomes" id="UP000664357">
    <property type="component" value="Unassembled WGS sequence"/>
</dbReference>
<protein>
    <submittedName>
        <fullName evidence="2">Uncharacterized protein</fullName>
    </submittedName>
</protein>
<comment type="caution">
    <text evidence="2">The sequence shown here is derived from an EMBL/GenBank/DDBJ whole genome shotgun (WGS) entry which is preliminary data.</text>
</comment>
<organism evidence="2 3">
    <name type="scientific">Candidatus Enterococcus ferrettii</name>
    <dbReference type="NCBI Taxonomy" id="2815324"/>
    <lineage>
        <taxon>Bacteria</taxon>
        <taxon>Bacillati</taxon>
        <taxon>Bacillota</taxon>
        <taxon>Bacilli</taxon>
        <taxon>Lactobacillales</taxon>
        <taxon>Enterococcaceae</taxon>
        <taxon>Enterococcus</taxon>
    </lineage>
</organism>
<dbReference type="EMBL" id="JAFREL020000001">
    <property type="protein sequence ID" value="MEO1769811.1"/>
    <property type="molecule type" value="Genomic_DNA"/>
</dbReference>
<name>A0ABV0EMN0_9ENTE</name>
<reference evidence="2 3" key="1">
    <citation type="submission" date="2024-02" db="EMBL/GenBank/DDBJ databases">
        <title>The Genome Sequence of Enterococcus sp. DIV0159.</title>
        <authorList>
            <person name="Earl A."/>
            <person name="Manson A."/>
            <person name="Gilmore M."/>
            <person name="Sanders J."/>
            <person name="Shea T."/>
            <person name="Howe W."/>
            <person name="Livny J."/>
            <person name="Cuomo C."/>
            <person name="Neafsey D."/>
            <person name="Birren B."/>
        </authorList>
    </citation>
    <scope>NUCLEOTIDE SEQUENCE [LARGE SCALE GENOMIC DNA]</scope>
    <source>
        <strain evidence="2 3">665A</strain>
    </source>
</reference>